<gene>
    <name evidence="1" type="ORF">PVK06_023997</name>
</gene>
<proteinExistence type="predicted"/>
<organism evidence="1 2">
    <name type="scientific">Gossypium arboreum</name>
    <name type="common">Tree cotton</name>
    <name type="synonym">Gossypium nanking</name>
    <dbReference type="NCBI Taxonomy" id="29729"/>
    <lineage>
        <taxon>Eukaryota</taxon>
        <taxon>Viridiplantae</taxon>
        <taxon>Streptophyta</taxon>
        <taxon>Embryophyta</taxon>
        <taxon>Tracheophyta</taxon>
        <taxon>Spermatophyta</taxon>
        <taxon>Magnoliopsida</taxon>
        <taxon>eudicotyledons</taxon>
        <taxon>Gunneridae</taxon>
        <taxon>Pentapetalae</taxon>
        <taxon>rosids</taxon>
        <taxon>malvids</taxon>
        <taxon>Malvales</taxon>
        <taxon>Malvaceae</taxon>
        <taxon>Malvoideae</taxon>
        <taxon>Gossypium</taxon>
    </lineage>
</organism>
<comment type="caution">
    <text evidence="1">The sequence shown here is derived from an EMBL/GenBank/DDBJ whole genome shotgun (WGS) entry which is preliminary data.</text>
</comment>
<evidence type="ECO:0000313" key="2">
    <source>
        <dbReference type="Proteomes" id="UP001358586"/>
    </source>
</evidence>
<evidence type="ECO:0000313" key="1">
    <source>
        <dbReference type="EMBL" id="KAK5819041.1"/>
    </source>
</evidence>
<evidence type="ECO:0008006" key="3">
    <source>
        <dbReference type="Google" id="ProtNLM"/>
    </source>
</evidence>
<dbReference type="EMBL" id="JARKNE010000007">
    <property type="protein sequence ID" value="KAK5819041.1"/>
    <property type="molecule type" value="Genomic_DNA"/>
</dbReference>
<dbReference type="PANTHER" id="PTHR36617">
    <property type="entry name" value="PROTEIN, PUTATIVE-RELATED"/>
    <property type="match status" value="1"/>
</dbReference>
<dbReference type="PANTHER" id="PTHR36617:SF5">
    <property type="entry name" value="OS05G0421675 PROTEIN"/>
    <property type="match status" value="1"/>
</dbReference>
<reference evidence="1 2" key="1">
    <citation type="submission" date="2023-03" db="EMBL/GenBank/DDBJ databases">
        <title>WGS of Gossypium arboreum.</title>
        <authorList>
            <person name="Yu D."/>
        </authorList>
    </citation>
    <scope>NUCLEOTIDE SEQUENCE [LARGE SCALE GENOMIC DNA]</scope>
    <source>
        <tissue evidence="1">Leaf</tissue>
    </source>
</reference>
<name>A0ABR0PCV4_GOSAR</name>
<sequence>MAKMGWKRVCRLKVKGEFGISNHEFKNQAILSKWWWDFAKEPNSLCRKVLISKYGTNLFKWRHSTVGLKKMSDILHCIIGVANEDLVYKFLERDCFRWVVGNGTNVLFWYDVWCNDLPLKNFFLRFFCPANNKMVKVVDYSVNQSFIHDGWRDFFFLPLLYREVSLLDDLCDLIKLIAVDLEMCDRII</sequence>
<dbReference type="Proteomes" id="UP001358586">
    <property type="component" value="Chromosome 7"/>
</dbReference>
<keyword evidence="2" id="KW-1185">Reference proteome</keyword>
<accession>A0ABR0PCV4</accession>
<protein>
    <recommendedName>
        <fullName evidence="3">RNA-directed DNA polymerase, eukaryota, Reverse transcriptase zinc-binding domain protein</fullName>
    </recommendedName>
</protein>